<organism evidence="4 5">
    <name type="scientific">Actinoplanes sandaracinus</name>
    <dbReference type="NCBI Taxonomy" id="3045177"/>
    <lineage>
        <taxon>Bacteria</taxon>
        <taxon>Bacillati</taxon>
        <taxon>Actinomycetota</taxon>
        <taxon>Actinomycetes</taxon>
        <taxon>Micromonosporales</taxon>
        <taxon>Micromonosporaceae</taxon>
        <taxon>Actinoplanes</taxon>
    </lineage>
</organism>
<reference evidence="4 5" key="1">
    <citation type="submission" date="2023-05" db="EMBL/GenBank/DDBJ databases">
        <title>Actinoplanes sp. NEAU-A12 genome sequencing.</title>
        <authorList>
            <person name="Wang Z.-S."/>
        </authorList>
    </citation>
    <scope>NUCLEOTIDE SEQUENCE [LARGE SCALE GENOMIC DNA]</scope>
    <source>
        <strain evidence="4 5">NEAU-A12</strain>
    </source>
</reference>
<protein>
    <submittedName>
        <fullName evidence="4">Glycosyltransferase family 4 protein</fullName>
        <ecNumber evidence="4">2.4.-.-</ecNumber>
    </submittedName>
</protein>
<keyword evidence="1 4" id="KW-0808">Transferase</keyword>
<dbReference type="Pfam" id="PF00534">
    <property type="entry name" value="Glycos_transf_1"/>
    <property type="match status" value="1"/>
</dbReference>
<accession>A0ABT6WIC1</accession>
<keyword evidence="4" id="KW-0328">Glycosyltransferase</keyword>
<dbReference type="PANTHER" id="PTHR12526:SF630">
    <property type="entry name" value="GLYCOSYLTRANSFERASE"/>
    <property type="match status" value="1"/>
</dbReference>
<dbReference type="EC" id="2.4.-.-" evidence="4"/>
<dbReference type="RefSeq" id="WP_282759647.1">
    <property type="nucleotide sequence ID" value="NZ_JASCTH010000007.1"/>
</dbReference>
<dbReference type="Proteomes" id="UP001241758">
    <property type="component" value="Unassembled WGS sequence"/>
</dbReference>
<evidence type="ECO:0000313" key="5">
    <source>
        <dbReference type="Proteomes" id="UP001241758"/>
    </source>
</evidence>
<feature type="region of interest" description="Disordered" evidence="2">
    <location>
        <begin position="392"/>
        <end position="415"/>
    </location>
</feature>
<dbReference type="CDD" id="cd03820">
    <property type="entry name" value="GT4_AmsD-like"/>
    <property type="match status" value="1"/>
</dbReference>
<feature type="domain" description="Glycosyl transferase family 1" evidence="3">
    <location>
        <begin position="209"/>
        <end position="364"/>
    </location>
</feature>
<evidence type="ECO:0000256" key="1">
    <source>
        <dbReference type="ARBA" id="ARBA00022679"/>
    </source>
</evidence>
<evidence type="ECO:0000259" key="3">
    <source>
        <dbReference type="Pfam" id="PF00534"/>
    </source>
</evidence>
<keyword evidence="5" id="KW-1185">Reference proteome</keyword>
<dbReference type="SUPFAM" id="SSF53756">
    <property type="entry name" value="UDP-Glycosyltransferase/glycogen phosphorylase"/>
    <property type="match status" value="1"/>
</dbReference>
<dbReference type="PANTHER" id="PTHR12526">
    <property type="entry name" value="GLYCOSYLTRANSFERASE"/>
    <property type="match status" value="1"/>
</dbReference>
<gene>
    <name evidence="4" type="ORF">QLQ12_12715</name>
</gene>
<proteinExistence type="predicted"/>
<dbReference type="EMBL" id="JASCTH010000007">
    <property type="protein sequence ID" value="MDI6099457.1"/>
    <property type="molecule type" value="Genomic_DNA"/>
</dbReference>
<dbReference type="GO" id="GO:0016757">
    <property type="term" value="F:glycosyltransferase activity"/>
    <property type="evidence" value="ECO:0007669"/>
    <property type="project" value="UniProtKB-KW"/>
</dbReference>
<dbReference type="Gene3D" id="3.40.50.2000">
    <property type="entry name" value="Glycogen Phosphorylase B"/>
    <property type="match status" value="2"/>
</dbReference>
<dbReference type="InterPro" id="IPR001296">
    <property type="entry name" value="Glyco_trans_1"/>
</dbReference>
<comment type="caution">
    <text evidence="4">The sequence shown here is derived from an EMBL/GenBank/DDBJ whole genome shotgun (WGS) entry which is preliminary data.</text>
</comment>
<evidence type="ECO:0000256" key="2">
    <source>
        <dbReference type="SAM" id="MobiDB-lite"/>
    </source>
</evidence>
<name>A0ABT6WIC1_9ACTN</name>
<sequence length="415" mass="46535">MNIRYLLHNAYGIGGTIRTVFNQANALCATHDVEIASVYRTSEVPAFTLDPRVRLVSVTDLRPDGSRWTDEAGTNSRLWRKTRRMPNPMPHGRDFRYKRWDPQVDLLVIRYMRAQEKGTVLISTRPALNLLSAWFGPRKLIRIGQDHMNYRSYRLRLQAQIKRAYPRLDAVSVLTQADLADYREALGDAVRLVRIPNGIPARTGAPDAERDRTLIAAGRLERQKGFDLLIESFVPVHEKHPDWQLNIFGDGKWRKKLTAMIAERGLDEVVHLRGTTRNLDAELTRSSIFVLSSRKEGLPMVLLEAMNAGLPVVSFDCPTGPADVVDDGGNGVLVPAEDLEGLAAGMSRLIENSQEREAMGLAARATGAQYEMHVIAAHWEKLFAELTGRTAGEPKIPAQRVSQESAEESARESRR</sequence>
<evidence type="ECO:0000313" key="4">
    <source>
        <dbReference type="EMBL" id="MDI6099457.1"/>
    </source>
</evidence>